<name>A0A0D9YU70_9ORYZ</name>
<dbReference type="HOGENOM" id="CLU_1477344_0_0_1"/>
<sequence length="183" mass="20087">MTQHMTNRCLILSFLTPSIDRFKYPSVFTEGGRRPQTACKKYTTESGQRADVLTDDRAGLRRRKVTQTTRTGFLYAPDSVATRERSQIQRCTIYVHELPPRLTPSEQTTSPVAPNYTRFAHMARGEAVPERGKAAPEWTAASDLDDGKAGAWTEETTEAAHDEVFVDGGGAGPHAMDGGDAAI</sequence>
<dbReference type="Proteomes" id="UP000026961">
    <property type="component" value="Chromosome 2"/>
</dbReference>
<dbReference type="AlphaFoldDB" id="A0A0D9YU70"/>
<dbReference type="EnsemblPlants" id="OGLUM02G22320.1">
    <property type="protein sequence ID" value="OGLUM02G22320.1"/>
    <property type="gene ID" value="OGLUM02G22320"/>
</dbReference>
<proteinExistence type="predicted"/>
<keyword evidence="3" id="KW-1185">Reference proteome</keyword>
<organism evidence="2">
    <name type="scientific">Oryza glumipatula</name>
    <dbReference type="NCBI Taxonomy" id="40148"/>
    <lineage>
        <taxon>Eukaryota</taxon>
        <taxon>Viridiplantae</taxon>
        <taxon>Streptophyta</taxon>
        <taxon>Embryophyta</taxon>
        <taxon>Tracheophyta</taxon>
        <taxon>Spermatophyta</taxon>
        <taxon>Magnoliopsida</taxon>
        <taxon>Liliopsida</taxon>
        <taxon>Poales</taxon>
        <taxon>Poaceae</taxon>
        <taxon>BOP clade</taxon>
        <taxon>Oryzoideae</taxon>
        <taxon>Oryzeae</taxon>
        <taxon>Oryzinae</taxon>
        <taxon>Oryza</taxon>
    </lineage>
</organism>
<evidence type="ECO:0000256" key="1">
    <source>
        <dbReference type="SAM" id="MobiDB-lite"/>
    </source>
</evidence>
<protein>
    <submittedName>
        <fullName evidence="2">Uncharacterized protein</fullName>
    </submittedName>
</protein>
<reference evidence="2" key="1">
    <citation type="submission" date="2015-04" db="UniProtKB">
        <authorList>
            <consortium name="EnsemblPlants"/>
        </authorList>
    </citation>
    <scope>IDENTIFICATION</scope>
</reference>
<dbReference type="Gramene" id="OGLUM02G22320.1">
    <property type="protein sequence ID" value="OGLUM02G22320.1"/>
    <property type="gene ID" value="OGLUM02G22320"/>
</dbReference>
<evidence type="ECO:0000313" key="2">
    <source>
        <dbReference type="EnsemblPlants" id="OGLUM02G22320.1"/>
    </source>
</evidence>
<reference evidence="2" key="2">
    <citation type="submission" date="2018-05" db="EMBL/GenBank/DDBJ databases">
        <title>OgluRS3 (Oryza glumaepatula Reference Sequence Version 3).</title>
        <authorList>
            <person name="Zhang J."/>
            <person name="Kudrna D."/>
            <person name="Lee S."/>
            <person name="Talag J."/>
            <person name="Welchert J."/>
            <person name="Wing R.A."/>
        </authorList>
    </citation>
    <scope>NUCLEOTIDE SEQUENCE [LARGE SCALE GENOMIC DNA]</scope>
</reference>
<accession>A0A0D9YU70</accession>
<evidence type="ECO:0000313" key="3">
    <source>
        <dbReference type="Proteomes" id="UP000026961"/>
    </source>
</evidence>
<feature type="region of interest" description="Disordered" evidence="1">
    <location>
        <begin position="158"/>
        <end position="183"/>
    </location>
</feature>
<feature type="compositionally biased region" description="Low complexity" evidence="1">
    <location>
        <begin position="173"/>
        <end position="183"/>
    </location>
</feature>